<keyword evidence="2" id="KW-1185">Reference proteome</keyword>
<comment type="caution">
    <text evidence="1">The sequence shown here is derived from an EMBL/GenBank/DDBJ whole genome shotgun (WGS) entry which is preliminary data.</text>
</comment>
<dbReference type="PANTHER" id="PTHR41260">
    <property type="entry name" value="PROTEIN ECSC"/>
    <property type="match status" value="1"/>
</dbReference>
<gene>
    <name evidence="1" type="ORF">QFW77_14765</name>
</gene>
<evidence type="ECO:0000313" key="1">
    <source>
        <dbReference type="EMBL" id="MDH5824239.1"/>
    </source>
</evidence>
<proteinExistence type="predicted"/>
<dbReference type="RefSeq" id="WP_280575539.1">
    <property type="nucleotide sequence ID" value="NZ_JARXRM010000043.1"/>
</dbReference>
<accession>A0ABT6JBV1</accession>
<protein>
    <submittedName>
        <fullName evidence="1">EcsC family protein</fullName>
    </submittedName>
</protein>
<dbReference type="PANTHER" id="PTHR41260:SF1">
    <property type="entry name" value="PROTEIN ECSC"/>
    <property type="match status" value="1"/>
</dbReference>
<reference evidence="1 2" key="1">
    <citation type="submission" date="2023-04" db="EMBL/GenBank/DDBJ databases">
        <title>Luteimonas endophyticus RD2P54.</title>
        <authorList>
            <person name="Sun J.-Q."/>
        </authorList>
    </citation>
    <scope>NUCLEOTIDE SEQUENCE [LARGE SCALE GENOMIC DNA]</scope>
    <source>
        <strain evidence="1 2">RD2P54</strain>
    </source>
</reference>
<dbReference type="Pfam" id="PF12787">
    <property type="entry name" value="EcsC"/>
    <property type="match status" value="1"/>
</dbReference>
<dbReference type="InterPro" id="IPR024787">
    <property type="entry name" value="EcsC"/>
</dbReference>
<name>A0ABT6JBV1_9GAMM</name>
<dbReference type="EMBL" id="JARXRM010000043">
    <property type="protein sequence ID" value="MDH5824239.1"/>
    <property type="molecule type" value="Genomic_DNA"/>
</dbReference>
<dbReference type="Proteomes" id="UP001156940">
    <property type="component" value="Unassembled WGS sequence"/>
</dbReference>
<sequence length="274" mass="28781">MHALVPLLSESDLQDLRRARRMLESPGLAAQLANAVGAPMEYVFARRLPAPVTRLINSTTRRALEQSLRFATATLDADARSQPARSGAHAAAVATTGALGGAFGLFGLVLELPVTTTVILRSIADIARSEGEDLADPGATLACFEVLTMGGRSARDEGAESGYFAARAVLAQQVATAAEYIAAHGLISNGAPAIVQLLAAIASRFSINVTKKVAVQSVPVIGAVSGAALNTLFMRHFQHMARGHFTVRRLERRVGAAAVREAYAALEREDVATA</sequence>
<evidence type="ECO:0000313" key="2">
    <source>
        <dbReference type="Proteomes" id="UP001156940"/>
    </source>
</evidence>
<organism evidence="1 2">
    <name type="scientific">Luteimonas endophytica</name>
    <dbReference type="NCBI Taxonomy" id="3042023"/>
    <lineage>
        <taxon>Bacteria</taxon>
        <taxon>Pseudomonadati</taxon>
        <taxon>Pseudomonadota</taxon>
        <taxon>Gammaproteobacteria</taxon>
        <taxon>Lysobacterales</taxon>
        <taxon>Lysobacteraceae</taxon>
        <taxon>Luteimonas</taxon>
    </lineage>
</organism>